<dbReference type="Gene3D" id="3.50.50.60">
    <property type="entry name" value="FAD/NAD(P)-binding domain"/>
    <property type="match status" value="1"/>
</dbReference>
<dbReference type="SUPFAM" id="SSF54373">
    <property type="entry name" value="FAD-linked reductases, C-terminal domain"/>
    <property type="match status" value="1"/>
</dbReference>
<comment type="caution">
    <text evidence="3">The sequence shown here is derived from an EMBL/GenBank/DDBJ whole genome shotgun (WGS) entry which is preliminary data.</text>
</comment>
<organism evidence="3 4">
    <name type="scientific">Dyadobacter luteus</name>
    <dbReference type="NCBI Taxonomy" id="2259619"/>
    <lineage>
        <taxon>Bacteria</taxon>
        <taxon>Pseudomonadati</taxon>
        <taxon>Bacteroidota</taxon>
        <taxon>Cytophagia</taxon>
        <taxon>Cytophagales</taxon>
        <taxon>Spirosomataceae</taxon>
        <taxon>Dyadobacter</taxon>
    </lineage>
</organism>
<dbReference type="PANTHER" id="PTHR13847">
    <property type="entry name" value="SARCOSINE DEHYDROGENASE-RELATED"/>
    <property type="match status" value="1"/>
</dbReference>
<gene>
    <name evidence="3" type="ORF">DSL64_06405</name>
</gene>
<evidence type="ECO:0000313" key="3">
    <source>
        <dbReference type="EMBL" id="REA63242.1"/>
    </source>
</evidence>
<keyword evidence="4" id="KW-1185">Reference proteome</keyword>
<dbReference type="GO" id="GO:0016491">
    <property type="term" value="F:oxidoreductase activity"/>
    <property type="evidence" value="ECO:0007669"/>
    <property type="project" value="UniProtKB-KW"/>
</dbReference>
<dbReference type="SUPFAM" id="SSF51971">
    <property type="entry name" value="Nucleotide-binding domain"/>
    <property type="match status" value="1"/>
</dbReference>
<evidence type="ECO:0000256" key="1">
    <source>
        <dbReference type="ARBA" id="ARBA00023002"/>
    </source>
</evidence>
<evidence type="ECO:0000313" key="4">
    <source>
        <dbReference type="Proteomes" id="UP000256373"/>
    </source>
</evidence>
<dbReference type="GO" id="GO:0005737">
    <property type="term" value="C:cytoplasm"/>
    <property type="evidence" value="ECO:0007669"/>
    <property type="project" value="TreeGrafter"/>
</dbReference>
<dbReference type="EMBL" id="QNUL01000003">
    <property type="protein sequence ID" value="REA63242.1"/>
    <property type="molecule type" value="Genomic_DNA"/>
</dbReference>
<proteinExistence type="predicted"/>
<sequence length="358" mass="40076">MNNSTPDYDYLIVGHGIGGLSIAWHLQTAGKSFKIIHDSSAPNSSRVAAGVLNPLTGKKLVKTWLADDLFPYAYRFYEELETTLNAKFLHRTSVYRPFRSLAEQNTYLAQTAEPGIARYVGEGRDQEAVAAYTHMEHGALEVTGAGWIDLPLLMDKSITYFSEKGQFIEGVFDFHDLNLSGEFVKWKGNTYGKLMLCQGFTAVNDPVFDWLPFAPVKGQVLEIETEQKLESHIVNQGIFILPLGETKAKVGATYSWDPLDWTPTKACREELEEKLAGLLKSTYKVTGEIAGIRPSVKDRRPLIGVHPVRKNICIFNGLGTKGVTLGPFFANELVQHLENGKELNPLVNIQRYFSLYFH</sequence>
<keyword evidence="1" id="KW-0560">Oxidoreductase</keyword>
<reference evidence="3 4" key="1">
    <citation type="submission" date="2018-07" db="EMBL/GenBank/DDBJ databases">
        <title>Dyadobacter roseus sp. nov., isolated from rose rhizosphere soil.</title>
        <authorList>
            <person name="Chen L."/>
        </authorList>
    </citation>
    <scope>NUCLEOTIDE SEQUENCE [LARGE SCALE GENOMIC DNA]</scope>
    <source>
        <strain evidence="3 4">RS19</strain>
    </source>
</reference>
<dbReference type="InterPro" id="IPR036188">
    <property type="entry name" value="FAD/NAD-bd_sf"/>
</dbReference>
<dbReference type="OrthoDB" id="214253at2"/>
<dbReference type="RefSeq" id="WP_115829830.1">
    <property type="nucleotide sequence ID" value="NZ_QNUL01000003.1"/>
</dbReference>
<accession>A0A3D8YF86</accession>
<name>A0A3D8YF86_9BACT</name>
<dbReference type="Pfam" id="PF01266">
    <property type="entry name" value="DAO"/>
    <property type="match status" value="1"/>
</dbReference>
<dbReference type="PANTHER" id="PTHR13847:SF289">
    <property type="entry name" value="GLYCINE OXIDASE"/>
    <property type="match status" value="1"/>
</dbReference>
<dbReference type="InterPro" id="IPR006076">
    <property type="entry name" value="FAD-dep_OxRdtase"/>
</dbReference>
<evidence type="ECO:0000259" key="2">
    <source>
        <dbReference type="Pfam" id="PF01266"/>
    </source>
</evidence>
<protein>
    <submittedName>
        <fullName evidence="3">FAD-binding oxidoreductase</fullName>
    </submittedName>
</protein>
<dbReference type="Proteomes" id="UP000256373">
    <property type="component" value="Unassembled WGS sequence"/>
</dbReference>
<dbReference type="AlphaFoldDB" id="A0A3D8YF86"/>
<feature type="domain" description="FAD dependent oxidoreductase" evidence="2">
    <location>
        <begin position="9"/>
        <end position="334"/>
    </location>
</feature>
<dbReference type="Gene3D" id="3.30.9.10">
    <property type="entry name" value="D-Amino Acid Oxidase, subunit A, domain 2"/>
    <property type="match status" value="1"/>
</dbReference>